<dbReference type="InterPro" id="IPR020472">
    <property type="entry name" value="WD40_PAC1"/>
</dbReference>
<dbReference type="Pfam" id="PF08625">
    <property type="entry name" value="Utp13"/>
    <property type="match status" value="1"/>
</dbReference>
<name>A0A9P4IG97_9PEZI</name>
<evidence type="ECO:0000313" key="10">
    <source>
        <dbReference type="Proteomes" id="UP000799772"/>
    </source>
</evidence>
<dbReference type="AlphaFoldDB" id="A0A9P4IG97"/>
<evidence type="ECO:0000313" key="9">
    <source>
        <dbReference type="EMBL" id="KAF2098614.1"/>
    </source>
</evidence>
<dbReference type="InterPro" id="IPR013934">
    <property type="entry name" value="Utp13_C"/>
</dbReference>
<comment type="function">
    <text evidence="5">Component of the ASTRA complex involved in chromatin remodeling.</text>
</comment>
<dbReference type="OrthoDB" id="5414888at2759"/>
<proteinExistence type="predicted"/>
<feature type="compositionally biased region" description="Basic and acidic residues" evidence="7">
    <location>
        <begin position="184"/>
        <end position="194"/>
    </location>
</feature>
<feature type="repeat" description="WD" evidence="6">
    <location>
        <begin position="542"/>
        <end position="583"/>
    </location>
</feature>
<dbReference type="PRINTS" id="PR00320">
    <property type="entry name" value="GPROTEINBRPT"/>
</dbReference>
<reference evidence="9" key="1">
    <citation type="journal article" date="2020" name="Stud. Mycol.">
        <title>101 Dothideomycetes genomes: a test case for predicting lifestyles and emergence of pathogens.</title>
        <authorList>
            <person name="Haridas S."/>
            <person name="Albert R."/>
            <person name="Binder M."/>
            <person name="Bloem J."/>
            <person name="Labutti K."/>
            <person name="Salamov A."/>
            <person name="Andreopoulos B."/>
            <person name="Baker S."/>
            <person name="Barry K."/>
            <person name="Bills G."/>
            <person name="Bluhm B."/>
            <person name="Cannon C."/>
            <person name="Castanera R."/>
            <person name="Culley D."/>
            <person name="Daum C."/>
            <person name="Ezra D."/>
            <person name="Gonzalez J."/>
            <person name="Henrissat B."/>
            <person name="Kuo A."/>
            <person name="Liang C."/>
            <person name="Lipzen A."/>
            <person name="Lutzoni F."/>
            <person name="Magnuson J."/>
            <person name="Mondo S."/>
            <person name="Nolan M."/>
            <person name="Ohm R."/>
            <person name="Pangilinan J."/>
            <person name="Park H.-J."/>
            <person name="Ramirez L."/>
            <person name="Alfaro M."/>
            <person name="Sun H."/>
            <person name="Tritt A."/>
            <person name="Yoshinaga Y."/>
            <person name="Zwiers L.-H."/>
            <person name="Turgeon B."/>
            <person name="Goodwin S."/>
            <person name="Spatafora J."/>
            <person name="Crous P."/>
            <person name="Grigoriev I."/>
        </authorList>
    </citation>
    <scope>NUCLEOTIDE SEQUENCE</scope>
    <source>
        <strain evidence="9">CBS 133067</strain>
    </source>
</reference>
<dbReference type="PANTHER" id="PTHR19854">
    <property type="entry name" value="TRANSDUCIN BETA-LIKE 3"/>
    <property type="match status" value="1"/>
</dbReference>
<dbReference type="PROSITE" id="PS50082">
    <property type="entry name" value="WD_REPEATS_2"/>
    <property type="match status" value="8"/>
</dbReference>
<keyword evidence="3" id="KW-0677">Repeat</keyword>
<dbReference type="GO" id="GO:0032040">
    <property type="term" value="C:small-subunit processome"/>
    <property type="evidence" value="ECO:0007669"/>
    <property type="project" value="InterPro"/>
</dbReference>
<feature type="region of interest" description="Disordered" evidence="7">
    <location>
        <begin position="487"/>
        <end position="509"/>
    </location>
</feature>
<dbReference type="InterPro" id="IPR001680">
    <property type="entry name" value="WD40_rpt"/>
</dbReference>
<feature type="domain" description="U3 small nucleolar RNA-associated protein 13 C-terminal" evidence="8">
    <location>
        <begin position="747"/>
        <end position="904"/>
    </location>
</feature>
<feature type="repeat" description="WD" evidence="6">
    <location>
        <begin position="641"/>
        <end position="693"/>
    </location>
</feature>
<dbReference type="Gene3D" id="2.130.10.10">
    <property type="entry name" value="YVTN repeat-like/Quinoprotein amine dehydrogenase"/>
    <property type="match status" value="4"/>
</dbReference>
<dbReference type="SMART" id="SM00320">
    <property type="entry name" value="WD40"/>
    <property type="match status" value="11"/>
</dbReference>
<feature type="region of interest" description="Disordered" evidence="7">
    <location>
        <begin position="174"/>
        <end position="194"/>
    </location>
</feature>
<feature type="repeat" description="WD" evidence="6">
    <location>
        <begin position="108"/>
        <end position="149"/>
    </location>
</feature>
<feature type="repeat" description="WD" evidence="6">
    <location>
        <begin position="694"/>
        <end position="735"/>
    </location>
</feature>
<comment type="subcellular location">
    <subcellularLocation>
        <location evidence="1">Nucleus</location>
        <location evidence="1">Nucleolus</location>
    </subcellularLocation>
</comment>
<keyword evidence="10" id="KW-1185">Reference proteome</keyword>
<dbReference type="InterPro" id="IPR036322">
    <property type="entry name" value="WD40_repeat_dom_sf"/>
</dbReference>
<evidence type="ECO:0000256" key="4">
    <source>
        <dbReference type="ARBA" id="ARBA00023242"/>
    </source>
</evidence>
<evidence type="ECO:0000259" key="8">
    <source>
        <dbReference type="Pfam" id="PF08625"/>
    </source>
</evidence>
<feature type="repeat" description="WD" evidence="6">
    <location>
        <begin position="272"/>
        <end position="309"/>
    </location>
</feature>
<accession>A0A9P4IG97</accession>
<evidence type="ECO:0000256" key="2">
    <source>
        <dbReference type="ARBA" id="ARBA00022574"/>
    </source>
</evidence>
<dbReference type="InterPro" id="IPR019775">
    <property type="entry name" value="WD40_repeat_CS"/>
</dbReference>
<dbReference type="PROSITE" id="PS50294">
    <property type="entry name" value="WD_REPEATS_REGION"/>
    <property type="match status" value="4"/>
</dbReference>
<dbReference type="EMBL" id="ML978126">
    <property type="protein sequence ID" value="KAF2098614.1"/>
    <property type="molecule type" value="Genomic_DNA"/>
</dbReference>
<evidence type="ECO:0000256" key="1">
    <source>
        <dbReference type="ARBA" id="ARBA00004604"/>
    </source>
</evidence>
<dbReference type="PANTHER" id="PTHR19854:SF15">
    <property type="entry name" value="TRANSDUCIN BETA-LIKE PROTEIN 3"/>
    <property type="match status" value="1"/>
</dbReference>
<feature type="repeat" description="WD" evidence="6">
    <location>
        <begin position="428"/>
        <end position="469"/>
    </location>
</feature>
<organism evidence="9 10">
    <name type="scientific">Rhizodiscina lignyota</name>
    <dbReference type="NCBI Taxonomy" id="1504668"/>
    <lineage>
        <taxon>Eukaryota</taxon>
        <taxon>Fungi</taxon>
        <taxon>Dikarya</taxon>
        <taxon>Ascomycota</taxon>
        <taxon>Pezizomycotina</taxon>
        <taxon>Dothideomycetes</taxon>
        <taxon>Pleosporomycetidae</taxon>
        <taxon>Aulographales</taxon>
        <taxon>Rhizodiscinaceae</taxon>
        <taxon>Rhizodiscina</taxon>
    </lineage>
</organism>
<dbReference type="FunFam" id="2.130.10.10:FF:001009">
    <property type="entry name" value="Small nucleolar ribonucleoprotein complex subunit, putative"/>
    <property type="match status" value="1"/>
</dbReference>
<evidence type="ECO:0000256" key="7">
    <source>
        <dbReference type="SAM" id="MobiDB-lite"/>
    </source>
</evidence>
<gene>
    <name evidence="9" type="ORF">NA57DRAFT_38840</name>
</gene>
<dbReference type="GO" id="GO:0000472">
    <property type="term" value="P:endonucleolytic cleavage to generate mature 5'-end of SSU-rRNA from (SSU-rRNA, 5.8S rRNA, LSU-rRNA)"/>
    <property type="evidence" value="ECO:0007669"/>
    <property type="project" value="TreeGrafter"/>
</dbReference>
<dbReference type="GO" id="GO:0030686">
    <property type="term" value="C:90S preribosome"/>
    <property type="evidence" value="ECO:0007669"/>
    <property type="project" value="TreeGrafter"/>
</dbReference>
<evidence type="ECO:0000256" key="6">
    <source>
        <dbReference type="PROSITE-ProRule" id="PRU00221"/>
    </source>
</evidence>
<protein>
    <submittedName>
        <fullName evidence="9">WD40 repeat-like protein</fullName>
    </submittedName>
</protein>
<dbReference type="PROSITE" id="PS00678">
    <property type="entry name" value="WD_REPEATS_1"/>
    <property type="match status" value="3"/>
</dbReference>
<dbReference type="Pfam" id="PF00400">
    <property type="entry name" value="WD40"/>
    <property type="match status" value="10"/>
</dbReference>
<dbReference type="SUPFAM" id="SSF50978">
    <property type="entry name" value="WD40 repeat-like"/>
    <property type="match status" value="2"/>
</dbReference>
<dbReference type="CDD" id="cd00200">
    <property type="entry name" value="WD40"/>
    <property type="match status" value="2"/>
</dbReference>
<keyword evidence="2 6" id="KW-0853">WD repeat</keyword>
<dbReference type="Proteomes" id="UP000799772">
    <property type="component" value="Unassembled WGS sequence"/>
</dbReference>
<feature type="repeat" description="WD" evidence="6">
    <location>
        <begin position="617"/>
        <end position="640"/>
    </location>
</feature>
<dbReference type="InterPro" id="IPR015943">
    <property type="entry name" value="WD40/YVTN_repeat-like_dom_sf"/>
</dbReference>
<dbReference type="GO" id="GO:0000480">
    <property type="term" value="P:endonucleolytic cleavage in 5'-ETS of tricistronic rRNA transcript (SSU-rRNA, 5.8S rRNA, LSU-rRNA)"/>
    <property type="evidence" value="ECO:0007669"/>
    <property type="project" value="TreeGrafter"/>
</dbReference>
<comment type="caution">
    <text evidence="9">The sequence shown here is derived from an EMBL/GenBank/DDBJ whole genome shotgun (WGS) entry which is preliminary data.</text>
</comment>
<evidence type="ECO:0000256" key="5">
    <source>
        <dbReference type="ARBA" id="ARBA00037338"/>
    </source>
</evidence>
<dbReference type="GO" id="GO:0034511">
    <property type="term" value="F:U3 snoRNA binding"/>
    <property type="evidence" value="ECO:0007669"/>
    <property type="project" value="TreeGrafter"/>
</dbReference>
<keyword evidence="4" id="KW-0539">Nucleus</keyword>
<evidence type="ECO:0000256" key="3">
    <source>
        <dbReference type="ARBA" id="ARBA00022737"/>
    </source>
</evidence>
<feature type="repeat" description="WD" evidence="6">
    <location>
        <begin position="227"/>
        <end position="268"/>
    </location>
</feature>
<sequence length="934" mass="101882">MMAQHTSVKTTFEPSQTIQPFYTGGSVALSQDGQIFAGCMGEDAILTDLNTGKELGRVEGDGEPITSISLTPSASHLIICSRSLSMRIYNLQPSLSGDSIDIEHVRTLKPHAAPVVVSAVDSTGTLLATGGADGVIKVWDIRGGYTTHTFHGHSGVISALHFFQVAAASLPSEFTPKKRRRSKGKQDGDEVEHVGSDSTVGFRLASGGEDCKVRIWNLHKRSSAGILESHSSVIRCLDYSPEENALVSSSRDKTVTVWDARTWKIRRTVLASEEVESCGFVNDGKIVFTGGETGCVRLWSTSTSQEITQEQQPKSETEAILEILHFDTLPYLLSIQADQTLIYHSLDPVADIVSDSQIPPLPILQRISGTHDEVIDLAYVGKDRSYLALATNIDDVRIISLSSSSGNSTNGESLQSGARHFGADVASLKGHEDIIICMDVDWSGQWLATGAKDNTARLWRIDPDSNSYSCYTTFTGHAESIGAISLAHSEPPSESAAHQNPLEHPPSYLVTGSQDKTVKRWEVPTPKAHGDVNKPARATYTRKAHDKDINAIDTNDRGTLFASASQDRTVKIWSLQEGEVQGVLRGHKRGVWTVRFAPHRTPGTISGAGQTGVGRGLVLTGSGDKSVRVWSLADYSCLLTLEGHTNSVLKVVWLPSTLNKDEHARQKAAQVASAGGDGLVKVWDLGTGEAECTLDNHTDRVWALAPRQTPTTLVSGGGDGVLTFWTDTTRTTLLQTRQRETERIEQDQQLSNLIHAKDYRAAITLALQLDQPGRLLSLFTAVGDGQEGEKDIDSYTGKKEVDDVLASLADEQIYRLLLRIRDWNTNARTADVAQRILHTLIRRYRADKLASIRIPDWAGRGGKGRAVGLTELYDGIRAYTERHLRRVEDLVEQSYLLDFTLREMDELAGADALILGEGRNGLVEDGANVLMVED</sequence>